<gene>
    <name evidence="2" type="ORF">BT96DRAFT_1008570</name>
</gene>
<evidence type="ECO:0000313" key="2">
    <source>
        <dbReference type="EMBL" id="KAE9383978.1"/>
    </source>
</evidence>
<evidence type="ECO:0000256" key="1">
    <source>
        <dbReference type="SAM" id="MobiDB-lite"/>
    </source>
</evidence>
<dbReference type="Proteomes" id="UP000799118">
    <property type="component" value="Unassembled WGS sequence"/>
</dbReference>
<evidence type="ECO:0000313" key="3">
    <source>
        <dbReference type="Proteomes" id="UP000799118"/>
    </source>
</evidence>
<feature type="region of interest" description="Disordered" evidence="1">
    <location>
        <begin position="130"/>
        <end position="152"/>
    </location>
</feature>
<organism evidence="2 3">
    <name type="scientific">Gymnopus androsaceus JB14</name>
    <dbReference type="NCBI Taxonomy" id="1447944"/>
    <lineage>
        <taxon>Eukaryota</taxon>
        <taxon>Fungi</taxon>
        <taxon>Dikarya</taxon>
        <taxon>Basidiomycota</taxon>
        <taxon>Agaricomycotina</taxon>
        <taxon>Agaricomycetes</taxon>
        <taxon>Agaricomycetidae</taxon>
        <taxon>Agaricales</taxon>
        <taxon>Marasmiineae</taxon>
        <taxon>Omphalotaceae</taxon>
        <taxon>Gymnopus</taxon>
    </lineage>
</organism>
<feature type="compositionally biased region" description="Low complexity" evidence="1">
    <location>
        <begin position="200"/>
        <end position="209"/>
    </location>
</feature>
<protein>
    <submittedName>
        <fullName evidence="2">Uncharacterized protein</fullName>
    </submittedName>
</protein>
<feature type="compositionally biased region" description="Low complexity" evidence="1">
    <location>
        <begin position="130"/>
        <end position="149"/>
    </location>
</feature>
<feature type="compositionally biased region" description="Polar residues" evidence="1">
    <location>
        <begin position="167"/>
        <end position="177"/>
    </location>
</feature>
<sequence>MASSFHIDNSSHMSPQTRHPATFTFNNSKSHLPPRSFSPTIGEAGSGGCCLDCGECPLDPPTLYTDLPLPLHDPADPDEFDDTDGVCTETTDVDESQHRHLISHFGQEGWEDREVELRLLLLLDNEEEVSSLYPRSSSTSSSNRSRSSSFGLPPPLGIAIGFSVTRQTNTRSRSWTDPGTGPPKYLSYVPNAPTTPQPPSQSSKSCQTSHIPRFRGAGSETKLTPAEGKERRKLTVANTEVVASSSSSSEAKIRRRGLLVVKSEGRLKVKFGAEQDRENYHYDHYLVVQEEMNNYSSGPGTGRHFSVASYPSAESIYTDDHAEKAEESELDISHSRNGQSLLSDAQDLENRSLGLSPLDETHSCRKAALLGLVRGLGDEHSGQSSPSNTNRNRSASGLSILSEGESDYSGAKRLAVESEYEFHVNGGGAASGVD</sequence>
<feature type="region of interest" description="Disordered" evidence="1">
    <location>
        <begin position="377"/>
        <end position="406"/>
    </location>
</feature>
<dbReference type="AlphaFoldDB" id="A0A6A4GEU8"/>
<feature type="compositionally biased region" description="Polar residues" evidence="1">
    <location>
        <begin position="382"/>
        <end position="399"/>
    </location>
</feature>
<reference evidence="2" key="1">
    <citation type="journal article" date="2019" name="Environ. Microbiol.">
        <title>Fungal ecological strategies reflected in gene transcription - a case study of two litter decomposers.</title>
        <authorList>
            <person name="Barbi F."/>
            <person name="Kohler A."/>
            <person name="Barry K."/>
            <person name="Baskaran P."/>
            <person name="Daum C."/>
            <person name="Fauchery L."/>
            <person name="Ihrmark K."/>
            <person name="Kuo A."/>
            <person name="LaButti K."/>
            <person name="Lipzen A."/>
            <person name="Morin E."/>
            <person name="Grigoriev I.V."/>
            <person name="Henrissat B."/>
            <person name="Lindahl B."/>
            <person name="Martin F."/>
        </authorList>
    </citation>
    <scope>NUCLEOTIDE SEQUENCE</scope>
    <source>
        <strain evidence="2">JB14</strain>
    </source>
</reference>
<feature type="region of interest" description="Disordered" evidence="1">
    <location>
        <begin position="167"/>
        <end position="232"/>
    </location>
</feature>
<proteinExistence type="predicted"/>
<dbReference type="EMBL" id="ML770264">
    <property type="protein sequence ID" value="KAE9383978.1"/>
    <property type="molecule type" value="Genomic_DNA"/>
</dbReference>
<accession>A0A6A4GEU8</accession>
<keyword evidence="3" id="KW-1185">Reference proteome</keyword>
<name>A0A6A4GEU8_9AGAR</name>
<feature type="region of interest" description="Disordered" evidence="1">
    <location>
        <begin position="1"/>
        <end position="20"/>
    </location>
</feature>